<reference evidence="1 2" key="1">
    <citation type="submission" date="2019-06" db="EMBL/GenBank/DDBJ databases">
        <title>Sequencing the genomes of 1000 actinobacteria strains.</title>
        <authorList>
            <person name="Klenk H.-P."/>
        </authorList>
    </citation>
    <scope>NUCLEOTIDE SEQUENCE [LARGE SCALE GENOMIC DNA]</scope>
    <source>
        <strain evidence="1 2">DSM 41695</strain>
    </source>
</reference>
<evidence type="ECO:0000313" key="1">
    <source>
        <dbReference type="EMBL" id="TWF84857.1"/>
    </source>
</evidence>
<name>A0A561TCM0_9ACTN</name>
<evidence type="ECO:0008006" key="3">
    <source>
        <dbReference type="Google" id="ProtNLM"/>
    </source>
</evidence>
<sequence length="751" mass="81815">MLDFEKLLNARLGSLKDAVDDWTETVKKLEKLEDQAARGLLKKAGKADWSGENAGITLPFVKKTAKEFGDAAKEAQSIRNVLRDALGEFKAAKKALQEVVEAAHGKGLHIGADGTVGYLVHPSRRSKDFSGPEPAEADFEKARSAIKAALDRANDADEIASRALRALVGKDKHNFSGTDYDSLKQAGKAQDAQDARAAAKIVAKGDDASPEEIARLNRYFKDNRGDQYFAERFALEVGVKGNLEYWADMGDPSDGSRLGVDHAKDLKELQKNWSLTLAAATHSDSAEMTRWKSEMVKAGDDVIQTRGTSAYGFQVMSNLMRHGAYETKFLRDFGDAVVVAERRMTGDGRISSGLAWGSGLAMAPKLNWDGKDTGSDPMAGFMEALGHNPKASLEFFDRSTKLDGEKLSNWDYFVGQGKDARDWPVDGDGKPQGYANLGHALESATLGYAYDAEDPSIPPLKTEQQIESREARTELMSKIVSNYNSADAIDKQPGMMESLSRMAAGHIDSLNYSAADFGGSSDRNGRDDRFGHEKNHLVDFGPTQTTNFLRALAGDEEAYNTLSSAQQAYGTSVMAAQGDDHGDVKRVAMHSIMMHGTLDQARFESIGQEFANQKEAANRELEKQGAWRTFAAGAVIGTTVGVASELIIPTRAAAAIAVPLAFEVAGGAAETYMSNQTLDWLKENEFDNKNEALEGIEKAKSTGQYNAMIPLLNYAETQDLPEDDIWDLSAEAERSYNDGRARSDTKDIRGY</sequence>
<proteinExistence type="predicted"/>
<dbReference type="EMBL" id="VIWV01000001">
    <property type="protein sequence ID" value="TWF84857.1"/>
    <property type="molecule type" value="Genomic_DNA"/>
</dbReference>
<dbReference type="RefSeq" id="WP_145866924.1">
    <property type="nucleotide sequence ID" value="NZ_BNCE01000029.1"/>
</dbReference>
<accession>A0A561TCM0</accession>
<dbReference type="OrthoDB" id="3846417at2"/>
<comment type="caution">
    <text evidence="1">The sequence shown here is derived from an EMBL/GenBank/DDBJ whole genome shotgun (WGS) entry which is preliminary data.</text>
</comment>
<evidence type="ECO:0000313" key="2">
    <source>
        <dbReference type="Proteomes" id="UP000316603"/>
    </source>
</evidence>
<protein>
    <recommendedName>
        <fullName evidence="3">AG2 protein</fullName>
    </recommendedName>
</protein>
<organism evidence="1 2">
    <name type="scientific">Streptomyces capillispiralis</name>
    <dbReference type="NCBI Taxonomy" id="68182"/>
    <lineage>
        <taxon>Bacteria</taxon>
        <taxon>Bacillati</taxon>
        <taxon>Actinomycetota</taxon>
        <taxon>Actinomycetes</taxon>
        <taxon>Kitasatosporales</taxon>
        <taxon>Streptomycetaceae</taxon>
        <taxon>Streptomyces</taxon>
    </lineage>
</organism>
<dbReference type="Proteomes" id="UP000316603">
    <property type="component" value="Unassembled WGS sequence"/>
</dbReference>
<gene>
    <name evidence="1" type="ORF">FHX78_111799</name>
</gene>
<dbReference type="AlphaFoldDB" id="A0A561TCM0"/>
<keyword evidence="2" id="KW-1185">Reference proteome</keyword>